<dbReference type="Pfam" id="PF00109">
    <property type="entry name" value="ketoacyl-synt"/>
    <property type="match status" value="1"/>
</dbReference>
<keyword evidence="5" id="KW-0045">Antibiotic biosynthesis</keyword>
<sequence>MADNEARLLAYLKRVTADLRQTQRRLKDAESAAREPIAIIGMACRLPGDVRSPDDLWTLVAEGRDAITGPPGDRGWDLDALYDPDPDHPGTAHVREGGFVHDAGDFDAAFFGIGPAEALGMAPQQRLALETSWEAVERAGVDPRSLRSEPVGVFLGCDGLDYCLDAAQVPEGSAGYFTIGNSASVISGRLSYLLGLEGPALTIGTACSSSLVATHLACDSLRRGESTLALAGGVHVMSSPAPLIGFSEMRALAPDGRSKPFSAKADGMTLAEGAGVLLLERLSDARRNGRRVLAVIRGSAVNQDGASNGLTAPNGPSQERVIRQALASARLPASEVDAVEAHGTGTPLGDPIEAGALLATYGKDRPGGRPLWLGSVKSNIGHTQMSAGVAGVIKTVMAMRHGVLPASLHIGEPSEYVDWEDGGLRLLTEAREWPREGRPRRAGVSSFGFSGTNAHLILEEAPEPEPEPEPGPRVGGTAPLTVSARNAAALREQARRLRELMAKDSGPSPVEVGWSLLRTRSDFEHRAVIVGRDPAPGLEALAAGAAHPDVVTGVAGDAGPGAVLVFPGQGSQWAGMGARLLDESPVFASRIAECEQALNPHVDWSLTEVLRGDGSELSRVDVVQPVLWAVMVSLAAVWADHGVTPAAVVGHSQGEIAAACVAGALSIEDAAKVVALRSKALRQLSGQGAMASLGVGEERATELLADFPDVTVAAINSPSATVISGPPDQVTAVVTAAEDQGLRARTIDVDYASHGPQIDQITDELTETLAGIEPAAASVTYYSAVTGARADTTTLDTGYWITNLRRPVRFADAIGALLADGHRVFVEASAHPVLAVGLEECFEQAGVTAAAVPTLRRDNGDLTQVARAVAHAFTAGTRVDWARWYPADPRPRVVDLPTYPFQRQRYWVERAAPAVAGGAHDEAEARLWQAIEDGDLDALTDALGPAGEDAAAALGPALPALSRWRRAHRERSALDSCRYRVVWKDVRVPAPAGLSGTWVLLVPEADRDAPAADAVARVLEDRGAATIREIIDAPRATREALAAALAGKEPAGVVSLLGLDGSPHAEFEAVPSGLSATTALIQAMTDADITAPLWCLTQGAVATSAGDPLTSPTQAQIWGLGRVAALEHPQLWGGLIDLPTTIDQRTAAHLASLLTPGQREDQVAIRSSAVWARRLEHAPPTTALPADWKPTGTTLITGGTGGIGAHMARWLAAAGAPHLLLASRRGPDAPGAGDLAAELRGLGSAVTITACDAADRAQLDQALRHVPEDQPLTTVFHAAGVASHVPIADLTPAVLRDVLGPKSHAAAHLHDIVRDHPVSTFLMFSSGAGTWGSGRQGAYAAANHYLDALAQHRHAARQPATSLAWGLWSDLGIAADEASTAYLARFGVRPLHPDLATKALHHAIATGATTLTIADIDWTRFTPTFTTARPSPLLADLPENQRPAAPAATAAPPLVEELAGASAAQRAELLLRHVQTETAATLGLPSREAVPPHKPFQDLGFDSLTAVQLRNQLNASTGLRLPTTLVFDRPTPRELADHLLGELVGRDVPTEGSILAELDRWAAACAAGEVDAATRRRIAARMRSLLAAWNGEQTGTRRDLETATADEMLALISEEFGRS</sequence>
<dbReference type="Proteomes" id="UP001569963">
    <property type="component" value="Unassembled WGS sequence"/>
</dbReference>
<dbReference type="InterPro" id="IPR001227">
    <property type="entry name" value="Ac_transferase_dom_sf"/>
</dbReference>
<dbReference type="InterPro" id="IPR015083">
    <property type="entry name" value="NorB/c/GfsB-D-like_docking"/>
</dbReference>
<dbReference type="InterPro" id="IPR036736">
    <property type="entry name" value="ACP-like_sf"/>
</dbReference>
<dbReference type="SMART" id="SM01294">
    <property type="entry name" value="PKS_PP_betabranch"/>
    <property type="match status" value="1"/>
</dbReference>
<evidence type="ECO:0000313" key="11">
    <source>
        <dbReference type="Proteomes" id="UP001569963"/>
    </source>
</evidence>
<evidence type="ECO:0000313" key="10">
    <source>
        <dbReference type="EMBL" id="MFA1538219.1"/>
    </source>
</evidence>
<dbReference type="Gene3D" id="3.40.47.10">
    <property type="match status" value="1"/>
</dbReference>
<keyword evidence="4" id="KW-0808">Transferase</keyword>
<evidence type="ECO:0000256" key="7">
    <source>
        <dbReference type="ARBA" id="ARBA00023315"/>
    </source>
</evidence>
<dbReference type="InterPro" id="IPR009081">
    <property type="entry name" value="PP-bd_ACP"/>
</dbReference>
<dbReference type="SUPFAM" id="SSF47336">
    <property type="entry name" value="ACP-like"/>
    <property type="match status" value="1"/>
</dbReference>
<dbReference type="RefSeq" id="WP_371947559.1">
    <property type="nucleotide sequence ID" value="NZ_JAXCEI010000002.1"/>
</dbReference>
<dbReference type="CDD" id="cd00833">
    <property type="entry name" value="PKS"/>
    <property type="match status" value="1"/>
</dbReference>
<organism evidence="10 11">
    <name type="scientific">Actinomadura monticuli</name>
    <dbReference type="NCBI Taxonomy" id="3097367"/>
    <lineage>
        <taxon>Bacteria</taxon>
        <taxon>Bacillati</taxon>
        <taxon>Actinomycetota</taxon>
        <taxon>Actinomycetes</taxon>
        <taxon>Streptosporangiales</taxon>
        <taxon>Thermomonosporaceae</taxon>
        <taxon>Actinomadura</taxon>
    </lineage>
</organism>
<dbReference type="Pfam" id="PF18369">
    <property type="entry name" value="PKS_DE"/>
    <property type="match status" value="1"/>
</dbReference>
<dbReference type="SMART" id="SM00827">
    <property type="entry name" value="PKS_AT"/>
    <property type="match status" value="1"/>
</dbReference>
<keyword evidence="11" id="KW-1185">Reference proteome</keyword>
<accession>A0ABV4Q6S2</accession>
<dbReference type="InterPro" id="IPR020841">
    <property type="entry name" value="PKS_Beta-ketoAc_synthase_dom"/>
</dbReference>
<dbReference type="PROSITE" id="PS50075">
    <property type="entry name" value="CARRIER"/>
    <property type="match status" value="1"/>
</dbReference>
<evidence type="ECO:0000256" key="5">
    <source>
        <dbReference type="ARBA" id="ARBA00023194"/>
    </source>
</evidence>
<dbReference type="PANTHER" id="PTHR43775">
    <property type="entry name" value="FATTY ACID SYNTHASE"/>
    <property type="match status" value="1"/>
</dbReference>
<dbReference type="Gene3D" id="3.30.70.3290">
    <property type="match status" value="1"/>
</dbReference>
<dbReference type="InterPro" id="IPR006162">
    <property type="entry name" value="Ppantetheine_attach_site"/>
</dbReference>
<feature type="domain" description="Ketosynthase family 3 (KS3)" evidence="9">
    <location>
        <begin position="34"/>
        <end position="460"/>
    </location>
</feature>
<dbReference type="InterPro" id="IPR050091">
    <property type="entry name" value="PKS_NRPS_Biosynth_Enz"/>
</dbReference>
<dbReference type="Gene3D" id="3.40.366.10">
    <property type="entry name" value="Malonyl-Coenzyme A Acyl Carrier Protein, domain 2"/>
    <property type="match status" value="1"/>
</dbReference>
<keyword evidence="3" id="KW-0597">Phosphoprotein</keyword>
<dbReference type="SUPFAM" id="SSF53901">
    <property type="entry name" value="Thiolase-like"/>
    <property type="match status" value="1"/>
</dbReference>
<dbReference type="PANTHER" id="PTHR43775:SF51">
    <property type="entry name" value="INACTIVE PHENOLPHTHIOCEROL SYNTHESIS POLYKETIDE SYNTHASE TYPE I PKS1-RELATED"/>
    <property type="match status" value="1"/>
</dbReference>
<evidence type="ECO:0000256" key="3">
    <source>
        <dbReference type="ARBA" id="ARBA00022553"/>
    </source>
</evidence>
<dbReference type="SMART" id="SM00822">
    <property type="entry name" value="PKS_KR"/>
    <property type="match status" value="1"/>
</dbReference>
<dbReference type="InterPro" id="IPR016035">
    <property type="entry name" value="Acyl_Trfase/lysoPLipase"/>
</dbReference>
<protein>
    <submittedName>
        <fullName evidence="10">Type I polyketide synthase</fullName>
    </submittedName>
</protein>
<evidence type="ECO:0000256" key="2">
    <source>
        <dbReference type="ARBA" id="ARBA00022450"/>
    </source>
</evidence>
<keyword evidence="2" id="KW-0596">Phosphopantetheine</keyword>
<dbReference type="Pfam" id="PF00550">
    <property type="entry name" value="PP-binding"/>
    <property type="match status" value="1"/>
</dbReference>
<feature type="domain" description="Carrier" evidence="8">
    <location>
        <begin position="1468"/>
        <end position="1543"/>
    </location>
</feature>
<name>A0ABV4Q6S2_9ACTN</name>
<reference evidence="10 11" key="1">
    <citation type="submission" date="2023-11" db="EMBL/GenBank/DDBJ databases">
        <title>Actinomadura monticuli sp. nov., isolated from volcanic ash.</title>
        <authorList>
            <person name="Lee S.D."/>
            <person name="Yang H."/>
            <person name="Kim I.S."/>
        </authorList>
    </citation>
    <scope>NUCLEOTIDE SEQUENCE [LARGE SCALE GENOMIC DNA]</scope>
    <source>
        <strain evidence="10 11">DLS-62</strain>
    </source>
</reference>
<dbReference type="InterPro" id="IPR013968">
    <property type="entry name" value="PKS_KR"/>
</dbReference>
<dbReference type="PROSITE" id="PS52004">
    <property type="entry name" value="KS3_2"/>
    <property type="match status" value="1"/>
</dbReference>
<dbReference type="InterPro" id="IPR014043">
    <property type="entry name" value="Acyl_transferase_dom"/>
</dbReference>
<dbReference type="Gene3D" id="1.10.1200.10">
    <property type="entry name" value="ACP-like"/>
    <property type="match status" value="1"/>
</dbReference>
<dbReference type="Gene3D" id="6.10.140.1830">
    <property type="match status" value="1"/>
</dbReference>
<dbReference type="InterPro" id="IPR036291">
    <property type="entry name" value="NAD(P)-bd_dom_sf"/>
</dbReference>
<dbReference type="SUPFAM" id="SSF52151">
    <property type="entry name" value="FabD/lysophospholipase-like"/>
    <property type="match status" value="1"/>
</dbReference>
<dbReference type="InterPro" id="IPR041618">
    <property type="entry name" value="PKS_DE"/>
</dbReference>
<dbReference type="InterPro" id="IPR014031">
    <property type="entry name" value="Ketoacyl_synth_C"/>
</dbReference>
<proteinExistence type="predicted"/>
<dbReference type="InterPro" id="IPR020806">
    <property type="entry name" value="PKS_PP-bd"/>
</dbReference>
<dbReference type="SMART" id="SM00823">
    <property type="entry name" value="PKS_PP"/>
    <property type="match status" value="1"/>
</dbReference>
<dbReference type="InterPro" id="IPR057326">
    <property type="entry name" value="KR_dom"/>
</dbReference>
<keyword evidence="7" id="KW-0012">Acyltransferase</keyword>
<comment type="caution">
    <text evidence="10">The sequence shown here is derived from an EMBL/GenBank/DDBJ whole genome shotgun (WGS) entry which is preliminary data.</text>
</comment>
<comment type="cofactor">
    <cofactor evidence="1">
        <name>pantetheine 4'-phosphate</name>
        <dbReference type="ChEBI" id="CHEBI:47942"/>
    </cofactor>
</comment>
<dbReference type="InterPro" id="IPR014030">
    <property type="entry name" value="Ketoacyl_synth_N"/>
</dbReference>
<dbReference type="InterPro" id="IPR016039">
    <property type="entry name" value="Thiolase-like"/>
</dbReference>
<dbReference type="Pfam" id="PF02801">
    <property type="entry name" value="Ketoacyl-synt_C"/>
    <property type="match status" value="1"/>
</dbReference>
<dbReference type="PROSITE" id="PS00012">
    <property type="entry name" value="PHOSPHOPANTETHEINE"/>
    <property type="match status" value="1"/>
</dbReference>
<dbReference type="Pfam" id="PF08659">
    <property type="entry name" value="KR"/>
    <property type="match status" value="1"/>
</dbReference>
<dbReference type="SMART" id="SM00825">
    <property type="entry name" value="PKS_KS"/>
    <property type="match status" value="1"/>
</dbReference>
<dbReference type="NCBIfam" id="NF045894">
    <property type="entry name" value="PKS_plus_SDR"/>
    <property type="match status" value="1"/>
</dbReference>
<evidence type="ECO:0000256" key="1">
    <source>
        <dbReference type="ARBA" id="ARBA00001957"/>
    </source>
</evidence>
<gene>
    <name evidence="10" type="ORF">SM611_04690</name>
</gene>
<dbReference type="Pfam" id="PF16197">
    <property type="entry name" value="KAsynt_C_assoc"/>
    <property type="match status" value="1"/>
</dbReference>
<dbReference type="EMBL" id="JAXCEI010000002">
    <property type="protein sequence ID" value="MFA1538219.1"/>
    <property type="molecule type" value="Genomic_DNA"/>
</dbReference>
<dbReference type="SUPFAM" id="SSF51735">
    <property type="entry name" value="NAD(P)-binding Rossmann-fold domains"/>
    <property type="match status" value="2"/>
</dbReference>
<dbReference type="Pfam" id="PF00698">
    <property type="entry name" value="Acyl_transf_1"/>
    <property type="match status" value="1"/>
</dbReference>
<evidence type="ECO:0000259" key="9">
    <source>
        <dbReference type="PROSITE" id="PS52004"/>
    </source>
</evidence>
<dbReference type="Pfam" id="PF08990">
    <property type="entry name" value="Docking"/>
    <property type="match status" value="1"/>
</dbReference>
<dbReference type="CDD" id="cd08952">
    <property type="entry name" value="KR_1_SDR_x"/>
    <property type="match status" value="1"/>
</dbReference>
<evidence type="ECO:0000256" key="4">
    <source>
        <dbReference type="ARBA" id="ARBA00022679"/>
    </source>
</evidence>
<dbReference type="SUPFAM" id="SSF55048">
    <property type="entry name" value="Probable ACP-binding domain of malonyl-CoA ACP transacylase"/>
    <property type="match status" value="1"/>
</dbReference>
<dbReference type="InterPro" id="IPR016036">
    <property type="entry name" value="Malonyl_transacylase_ACP-bd"/>
</dbReference>
<keyword evidence="6" id="KW-0511">Multifunctional enzyme</keyword>
<evidence type="ECO:0000259" key="8">
    <source>
        <dbReference type="PROSITE" id="PS50075"/>
    </source>
</evidence>
<evidence type="ECO:0000256" key="6">
    <source>
        <dbReference type="ARBA" id="ARBA00023268"/>
    </source>
</evidence>
<dbReference type="Gene3D" id="3.40.50.720">
    <property type="entry name" value="NAD(P)-binding Rossmann-like Domain"/>
    <property type="match status" value="1"/>
</dbReference>
<dbReference type="InterPro" id="IPR032821">
    <property type="entry name" value="PKS_assoc"/>
</dbReference>